<feature type="transmembrane region" description="Helical" evidence="8">
    <location>
        <begin position="312"/>
        <end position="329"/>
    </location>
</feature>
<feature type="transmembrane region" description="Helical" evidence="8">
    <location>
        <begin position="287"/>
        <end position="306"/>
    </location>
</feature>
<gene>
    <name evidence="9" type="ORF">DI628_08705</name>
</gene>
<comment type="caution">
    <text evidence="9">The sequence shown here is derived from an EMBL/GenBank/DDBJ whole genome shotgun (WGS) entry which is preliminary data.</text>
</comment>
<feature type="transmembrane region" description="Helical" evidence="8">
    <location>
        <begin position="60"/>
        <end position="78"/>
    </location>
</feature>
<evidence type="ECO:0000256" key="5">
    <source>
        <dbReference type="ARBA" id="ARBA00022989"/>
    </source>
</evidence>
<keyword evidence="7" id="KW-0460">Magnesium</keyword>
<sequence length="341" mass="37437">MTMMNLSLVAPSVLPLLLAAVMLVSWFMAPSTVKLCRRLGMVAAVVARSSHSVPTPHGGGFLMPLLFIPVGLALTWAWPMPFKGYLTMLLLAGALVAYVGWLDDRHELSPRFRLVIHLLAVAVTLALLPRLFDFMPLWLEKAILMFGWAWFVNLYNFMDGADGLASSQAVAMGIGLSVVVPAFAPLGLLLAAVTLGFMRVNAPKAKVFMGDVGATWLGYTLAGLFLLAAVDDTVNIIWPLATLPLVFAADATSTLFRRIVTGHKPWEPHKTFWFHRYLALGRSHLQLVRTVAFINLSLLALAFAFHKLGHPGWGFVVGVLEICAIAWYIRHREKARPSKVA</sequence>
<dbReference type="GO" id="GO:0016780">
    <property type="term" value="F:phosphotransferase activity, for other substituted phosphate groups"/>
    <property type="evidence" value="ECO:0007669"/>
    <property type="project" value="InterPro"/>
</dbReference>
<keyword evidence="7" id="KW-0479">Metal-binding</keyword>
<dbReference type="GO" id="GO:0009103">
    <property type="term" value="P:lipopolysaccharide biosynthetic process"/>
    <property type="evidence" value="ECO:0007669"/>
    <property type="project" value="TreeGrafter"/>
</dbReference>
<feature type="transmembrane region" description="Helical" evidence="8">
    <location>
        <begin position="114"/>
        <end position="132"/>
    </location>
</feature>
<dbReference type="GO" id="GO:0005886">
    <property type="term" value="C:plasma membrane"/>
    <property type="evidence" value="ECO:0007669"/>
    <property type="project" value="UniProtKB-SubCell"/>
</dbReference>
<keyword evidence="5 8" id="KW-1133">Transmembrane helix</keyword>
<evidence type="ECO:0000256" key="7">
    <source>
        <dbReference type="PIRSR" id="PIRSR600715-1"/>
    </source>
</evidence>
<evidence type="ECO:0000256" key="8">
    <source>
        <dbReference type="SAM" id="Phobius"/>
    </source>
</evidence>
<organism evidence="9 10">
    <name type="scientific">Blastochloris viridis</name>
    <name type="common">Rhodopseudomonas viridis</name>
    <dbReference type="NCBI Taxonomy" id="1079"/>
    <lineage>
        <taxon>Bacteria</taxon>
        <taxon>Pseudomonadati</taxon>
        <taxon>Pseudomonadota</taxon>
        <taxon>Alphaproteobacteria</taxon>
        <taxon>Hyphomicrobiales</taxon>
        <taxon>Blastochloridaceae</taxon>
        <taxon>Blastochloris</taxon>
    </lineage>
</organism>
<comment type="cofactor">
    <cofactor evidence="7">
        <name>Mg(2+)</name>
        <dbReference type="ChEBI" id="CHEBI:18420"/>
    </cofactor>
</comment>
<keyword evidence="2" id="KW-1003">Cell membrane</keyword>
<dbReference type="Proteomes" id="UP000320948">
    <property type="component" value="Unassembled WGS sequence"/>
</dbReference>
<evidence type="ECO:0000256" key="2">
    <source>
        <dbReference type="ARBA" id="ARBA00022475"/>
    </source>
</evidence>
<feature type="transmembrane region" description="Helical" evidence="8">
    <location>
        <begin position="139"/>
        <end position="158"/>
    </location>
</feature>
<feature type="binding site" evidence="7">
    <location>
        <position position="156"/>
    </location>
    <ligand>
        <name>Mg(2+)</name>
        <dbReference type="ChEBI" id="CHEBI:18420"/>
    </ligand>
</feature>
<dbReference type="AlphaFoldDB" id="A0A6N4RA74"/>
<dbReference type="Pfam" id="PF00953">
    <property type="entry name" value="Glycos_transf_4"/>
    <property type="match status" value="1"/>
</dbReference>
<proteinExistence type="predicted"/>
<name>A0A6N4RA74_BLAVI</name>
<dbReference type="GO" id="GO:0044038">
    <property type="term" value="P:cell wall macromolecule biosynthetic process"/>
    <property type="evidence" value="ECO:0007669"/>
    <property type="project" value="TreeGrafter"/>
</dbReference>
<dbReference type="EMBL" id="VAFM01000002">
    <property type="protein sequence ID" value="TKW60954.1"/>
    <property type="molecule type" value="Genomic_DNA"/>
</dbReference>
<dbReference type="PANTHER" id="PTHR22926:SF3">
    <property type="entry name" value="UNDECAPRENYL-PHOSPHATE ALPHA-N-ACETYLGLUCOSAMINYL 1-PHOSPHATE TRANSFERASE"/>
    <property type="match status" value="1"/>
</dbReference>
<feature type="binding site" evidence="7">
    <location>
        <position position="211"/>
    </location>
    <ligand>
        <name>Mg(2+)</name>
        <dbReference type="ChEBI" id="CHEBI:18420"/>
    </ligand>
</feature>
<dbReference type="GO" id="GO:0046872">
    <property type="term" value="F:metal ion binding"/>
    <property type="evidence" value="ECO:0007669"/>
    <property type="project" value="UniProtKB-KW"/>
</dbReference>
<evidence type="ECO:0008006" key="11">
    <source>
        <dbReference type="Google" id="ProtNLM"/>
    </source>
</evidence>
<evidence type="ECO:0000256" key="6">
    <source>
        <dbReference type="ARBA" id="ARBA00023136"/>
    </source>
</evidence>
<keyword evidence="3" id="KW-0808">Transferase</keyword>
<protein>
    <recommendedName>
        <fullName evidence="11">Undecaprenyl-phosphate N-acetylglucosaminyl 1-phosphate transferase</fullName>
    </recommendedName>
</protein>
<comment type="subcellular location">
    <subcellularLocation>
        <location evidence="1">Cell membrane</location>
        <topology evidence="1">Multi-pass membrane protein</topology>
    </subcellularLocation>
</comment>
<reference evidence="9 10" key="1">
    <citation type="journal article" date="2017" name="Nat. Commun.">
        <title>In situ click chemistry generation of cyclooxygenase-2 inhibitors.</title>
        <authorList>
            <person name="Bhardwaj A."/>
            <person name="Kaur J."/>
            <person name="Wuest M."/>
            <person name="Wuest F."/>
        </authorList>
    </citation>
    <scope>NUCLEOTIDE SEQUENCE [LARGE SCALE GENOMIC DNA]</scope>
    <source>
        <strain evidence="9">S2_018_000_R2_106</strain>
    </source>
</reference>
<keyword evidence="4 8" id="KW-0812">Transmembrane</keyword>
<dbReference type="GO" id="GO:0071555">
    <property type="term" value="P:cell wall organization"/>
    <property type="evidence" value="ECO:0007669"/>
    <property type="project" value="TreeGrafter"/>
</dbReference>
<feature type="transmembrane region" description="Helical" evidence="8">
    <location>
        <begin position="85"/>
        <end position="102"/>
    </location>
</feature>
<feature type="transmembrane region" description="Helical" evidence="8">
    <location>
        <begin position="236"/>
        <end position="256"/>
    </location>
</feature>
<dbReference type="PANTHER" id="PTHR22926">
    <property type="entry name" value="PHOSPHO-N-ACETYLMURAMOYL-PENTAPEPTIDE-TRANSFERASE"/>
    <property type="match status" value="1"/>
</dbReference>
<evidence type="ECO:0000256" key="4">
    <source>
        <dbReference type="ARBA" id="ARBA00022692"/>
    </source>
</evidence>
<dbReference type="InterPro" id="IPR000715">
    <property type="entry name" value="Glycosyl_transferase_4"/>
</dbReference>
<keyword evidence="6 8" id="KW-0472">Membrane</keyword>
<feature type="transmembrane region" description="Helical" evidence="8">
    <location>
        <begin position="170"/>
        <end position="195"/>
    </location>
</feature>
<evidence type="ECO:0000313" key="10">
    <source>
        <dbReference type="Proteomes" id="UP000320948"/>
    </source>
</evidence>
<evidence type="ECO:0000256" key="1">
    <source>
        <dbReference type="ARBA" id="ARBA00004651"/>
    </source>
</evidence>
<accession>A0A6N4RA74</accession>
<evidence type="ECO:0000256" key="3">
    <source>
        <dbReference type="ARBA" id="ARBA00022679"/>
    </source>
</evidence>
<feature type="transmembrane region" description="Helical" evidence="8">
    <location>
        <begin position="207"/>
        <end position="230"/>
    </location>
</feature>
<evidence type="ECO:0000313" key="9">
    <source>
        <dbReference type="EMBL" id="TKW60954.1"/>
    </source>
</evidence>